<dbReference type="InterPro" id="IPR058031">
    <property type="entry name" value="AAA_lid_NorR"/>
</dbReference>
<sequence>MTLQSAGPHVPATAAEWDRVRELKLEILAKDPLQIRAEDYPQLRSDVLLSWKRSMLARVDPWSTVFPADEEFVPKSRLAQVAQPIMNRLEDQIADLSSWGFLADRGCRLLTAVVGDHPQGRQFRQVRLRPGLCFAEDQIGTNGIGCAHEEQRAFIISGTEHFRMDSEVLTTTGVNIRDPYTKRYVGTLGVHCRREHGSGAVLPLVVEIGRSIEAQLLASRADGERVFFDFFLRMQRRFRGAVIGVTKSLYVANTKARSLVGEADEDLLRRLAEEASVRSRTSTVRRRLSSGHAVSIQITPVEQAPGDFAAVLTLEPEAEDAGTDFAQLPWGDGGAIGTDFRDQLRRALESKQAVLLSGERGTGKRFAAAEALVRPGAPAAELDGAVAQLDKQAWLKSLQAAVGNPAVPLLLSHIEEIPLELMTTVADLVARARCPLVGTTSEQVDEDSPAVFVRESFPVVLPVPPLRDRADEFSALCRGILAEFEAADGKPHTFAPKTLAALVANDWPGNIRQLRQVLATSRIRAAGHEIRLTDLPARYGRGQAGRVLGEMERLERQALMVALREAGGNRNAAAEKLGISRATIYRKLKRYELH</sequence>
<keyword evidence="3" id="KW-0805">Transcription regulation</keyword>
<comment type="caution">
    <text evidence="6">The sequence shown here is derived from an EMBL/GenBank/DDBJ whole genome shotgun (WGS) entry which is preliminary data.</text>
</comment>
<dbReference type="InterPro" id="IPR027417">
    <property type="entry name" value="P-loop_NTPase"/>
</dbReference>
<dbReference type="InterPro" id="IPR002078">
    <property type="entry name" value="Sigma_54_int"/>
</dbReference>
<dbReference type="RefSeq" id="WP_237827123.1">
    <property type="nucleotide sequence ID" value="NZ_JAKLTQ010000031.1"/>
</dbReference>
<dbReference type="Gene3D" id="1.10.8.60">
    <property type="match status" value="1"/>
</dbReference>
<dbReference type="Pfam" id="PF25601">
    <property type="entry name" value="AAA_lid_14"/>
    <property type="match status" value="1"/>
</dbReference>
<accession>A0ABS9LDL5</accession>
<dbReference type="PROSITE" id="PS50045">
    <property type="entry name" value="SIGMA54_INTERACT_4"/>
    <property type="match status" value="1"/>
</dbReference>
<gene>
    <name evidence="6" type="ORF">LVY72_23045</name>
</gene>
<dbReference type="InterPro" id="IPR009057">
    <property type="entry name" value="Homeodomain-like_sf"/>
</dbReference>
<dbReference type="SUPFAM" id="SSF46689">
    <property type="entry name" value="Homeodomain-like"/>
    <property type="match status" value="1"/>
</dbReference>
<evidence type="ECO:0000259" key="5">
    <source>
        <dbReference type="PROSITE" id="PS50045"/>
    </source>
</evidence>
<dbReference type="PANTHER" id="PTHR32071">
    <property type="entry name" value="TRANSCRIPTIONAL REGULATORY PROTEIN"/>
    <property type="match status" value="1"/>
</dbReference>
<keyword evidence="7" id="KW-1185">Reference proteome</keyword>
<dbReference type="Gene3D" id="1.10.10.60">
    <property type="entry name" value="Homeodomain-like"/>
    <property type="match status" value="1"/>
</dbReference>
<organism evidence="6 7">
    <name type="scientific">Arthrobacter hankyongi</name>
    <dbReference type="NCBI Taxonomy" id="2904801"/>
    <lineage>
        <taxon>Bacteria</taxon>
        <taxon>Bacillati</taxon>
        <taxon>Actinomycetota</taxon>
        <taxon>Actinomycetes</taxon>
        <taxon>Micrococcales</taxon>
        <taxon>Micrococcaceae</taxon>
        <taxon>Arthrobacter</taxon>
    </lineage>
</organism>
<keyword evidence="1" id="KW-0547">Nucleotide-binding</keyword>
<name>A0ABS9LDL5_9MICC</name>
<proteinExistence type="predicted"/>
<dbReference type="Pfam" id="PF02954">
    <property type="entry name" value="HTH_8"/>
    <property type="match status" value="1"/>
</dbReference>
<protein>
    <submittedName>
        <fullName evidence="6">Helix-turn-helix domain-containing protein</fullName>
    </submittedName>
</protein>
<keyword evidence="2" id="KW-0067">ATP-binding</keyword>
<dbReference type="InterPro" id="IPR029016">
    <property type="entry name" value="GAF-like_dom_sf"/>
</dbReference>
<dbReference type="InterPro" id="IPR002197">
    <property type="entry name" value="HTH_Fis"/>
</dbReference>
<evidence type="ECO:0000313" key="6">
    <source>
        <dbReference type="EMBL" id="MCG2624769.1"/>
    </source>
</evidence>
<dbReference type="Proteomes" id="UP001165368">
    <property type="component" value="Unassembled WGS sequence"/>
</dbReference>
<evidence type="ECO:0000256" key="3">
    <source>
        <dbReference type="ARBA" id="ARBA00023015"/>
    </source>
</evidence>
<dbReference type="EMBL" id="JAKLTQ010000031">
    <property type="protein sequence ID" value="MCG2624769.1"/>
    <property type="molecule type" value="Genomic_DNA"/>
</dbReference>
<dbReference type="PRINTS" id="PR01590">
    <property type="entry name" value="HTHFIS"/>
</dbReference>
<reference evidence="6" key="1">
    <citation type="submission" date="2022-01" db="EMBL/GenBank/DDBJ databases">
        <authorList>
            <person name="Jo J.-H."/>
            <person name="Im W.-T."/>
        </authorList>
    </citation>
    <scope>NUCLEOTIDE SEQUENCE</scope>
    <source>
        <strain evidence="6">I2-34</strain>
    </source>
</reference>
<feature type="domain" description="Sigma-54 factor interaction" evidence="5">
    <location>
        <begin position="459"/>
        <end position="523"/>
    </location>
</feature>
<dbReference type="Gene3D" id="3.40.50.300">
    <property type="entry name" value="P-loop containing nucleotide triphosphate hydrolases"/>
    <property type="match status" value="1"/>
</dbReference>
<keyword evidence="4" id="KW-0804">Transcription</keyword>
<evidence type="ECO:0000256" key="4">
    <source>
        <dbReference type="ARBA" id="ARBA00023163"/>
    </source>
</evidence>
<evidence type="ECO:0000313" key="7">
    <source>
        <dbReference type="Proteomes" id="UP001165368"/>
    </source>
</evidence>
<evidence type="ECO:0000256" key="2">
    <source>
        <dbReference type="ARBA" id="ARBA00022840"/>
    </source>
</evidence>
<dbReference type="SUPFAM" id="SSF52540">
    <property type="entry name" value="P-loop containing nucleoside triphosphate hydrolases"/>
    <property type="match status" value="1"/>
</dbReference>
<dbReference type="Gene3D" id="3.30.450.40">
    <property type="match status" value="1"/>
</dbReference>
<evidence type="ECO:0000256" key="1">
    <source>
        <dbReference type="ARBA" id="ARBA00022741"/>
    </source>
</evidence>